<reference evidence="2 3" key="1">
    <citation type="submission" date="2020-02" db="EMBL/GenBank/DDBJ databases">
        <authorList>
            <person name="Ferguson B K."/>
        </authorList>
    </citation>
    <scope>NUCLEOTIDE SEQUENCE [LARGE SCALE GENOMIC DNA]</scope>
</reference>
<name>A0A6H5IN20_9HYME</name>
<organism evidence="2 3">
    <name type="scientific">Trichogramma brassicae</name>
    <dbReference type="NCBI Taxonomy" id="86971"/>
    <lineage>
        <taxon>Eukaryota</taxon>
        <taxon>Metazoa</taxon>
        <taxon>Ecdysozoa</taxon>
        <taxon>Arthropoda</taxon>
        <taxon>Hexapoda</taxon>
        <taxon>Insecta</taxon>
        <taxon>Pterygota</taxon>
        <taxon>Neoptera</taxon>
        <taxon>Endopterygota</taxon>
        <taxon>Hymenoptera</taxon>
        <taxon>Apocrita</taxon>
        <taxon>Proctotrupomorpha</taxon>
        <taxon>Chalcidoidea</taxon>
        <taxon>Trichogrammatidae</taxon>
        <taxon>Trichogramma</taxon>
    </lineage>
</organism>
<dbReference type="Proteomes" id="UP000479190">
    <property type="component" value="Unassembled WGS sequence"/>
</dbReference>
<dbReference type="AlphaFoldDB" id="A0A6H5IN20"/>
<accession>A0A6H5IN20</accession>
<feature type="region of interest" description="Disordered" evidence="1">
    <location>
        <begin position="91"/>
        <end position="155"/>
    </location>
</feature>
<feature type="compositionally biased region" description="Polar residues" evidence="1">
    <location>
        <begin position="143"/>
        <end position="152"/>
    </location>
</feature>
<protein>
    <submittedName>
        <fullName evidence="2">Uncharacterized protein</fullName>
    </submittedName>
</protein>
<keyword evidence="3" id="KW-1185">Reference proteome</keyword>
<dbReference type="EMBL" id="CADCXV010000887">
    <property type="protein sequence ID" value="CAB0038060.1"/>
    <property type="molecule type" value="Genomic_DNA"/>
</dbReference>
<gene>
    <name evidence="2" type="ORF">TBRA_LOCUS9854</name>
</gene>
<proteinExistence type="predicted"/>
<evidence type="ECO:0000313" key="2">
    <source>
        <dbReference type="EMBL" id="CAB0038060.1"/>
    </source>
</evidence>
<evidence type="ECO:0000313" key="3">
    <source>
        <dbReference type="Proteomes" id="UP000479190"/>
    </source>
</evidence>
<evidence type="ECO:0000256" key="1">
    <source>
        <dbReference type="SAM" id="MobiDB-lite"/>
    </source>
</evidence>
<sequence>MENYADCMNRLMKESRENRALRREVNTLDFQAVKDKLLARYCSVFGAEPLLRERLLRARLREIPSLADRVPWFEFDNYDPDAELNYIPTENVNHSRRSHNESEKRTQLQPSSSDDDANQPTRIVVEAEIHKPPNKIEPFANMSRRSGVTVQPSQPPLEPLELIHSLPLQLPIDKEKSADARNQSLVEKKQELKSWRSWRQPSTRSFDLMKKLERPCGRKYGNNSRTRISTNLTHLHTMPVEPSREIILRPWRSNAIDKLAQRDEPLATTFARASITESSTNPTIVEPVRTLANCA</sequence>